<dbReference type="AlphaFoldDB" id="A0A7X6RJM7"/>
<evidence type="ECO:0000256" key="1">
    <source>
        <dbReference type="SAM" id="SignalP"/>
    </source>
</evidence>
<accession>A0A7X6RJM7</accession>
<comment type="caution">
    <text evidence="2">The sequence shown here is derived from an EMBL/GenBank/DDBJ whole genome shotgun (WGS) entry which is preliminary data.</text>
</comment>
<dbReference type="Proteomes" id="UP000523447">
    <property type="component" value="Unassembled WGS sequence"/>
</dbReference>
<gene>
    <name evidence="2" type="ORF">HGA07_22455</name>
</gene>
<proteinExistence type="predicted"/>
<evidence type="ECO:0000313" key="3">
    <source>
        <dbReference type="Proteomes" id="UP000523447"/>
    </source>
</evidence>
<keyword evidence="3" id="KW-1185">Reference proteome</keyword>
<dbReference type="RefSeq" id="WP_157171560.1">
    <property type="nucleotide sequence ID" value="NZ_CAWPHS010000021.1"/>
</dbReference>
<organism evidence="2 3">
    <name type="scientific">Nocardia veterana</name>
    <dbReference type="NCBI Taxonomy" id="132249"/>
    <lineage>
        <taxon>Bacteria</taxon>
        <taxon>Bacillati</taxon>
        <taxon>Actinomycetota</taxon>
        <taxon>Actinomycetes</taxon>
        <taxon>Mycobacteriales</taxon>
        <taxon>Nocardiaceae</taxon>
        <taxon>Nocardia</taxon>
    </lineage>
</organism>
<feature type="chain" id="PRO_5039722944" evidence="1">
    <location>
        <begin position="31"/>
        <end position="109"/>
    </location>
</feature>
<keyword evidence="1" id="KW-0732">Signal</keyword>
<name>A0A7X6RJM7_9NOCA</name>
<reference evidence="2 3" key="1">
    <citation type="submission" date="2020-04" db="EMBL/GenBank/DDBJ databases">
        <title>MicrobeNet Type strains.</title>
        <authorList>
            <person name="Nicholson A.C."/>
        </authorList>
    </citation>
    <scope>NUCLEOTIDE SEQUENCE [LARGE SCALE GENOMIC DNA]</scope>
    <source>
        <strain evidence="2 3">DSM 44445</strain>
    </source>
</reference>
<protein>
    <submittedName>
        <fullName evidence="2">Uncharacterized protein</fullName>
    </submittedName>
</protein>
<sequence length="109" mass="10393">MTRTQTVRTTVVTALAAGAIGLAATAPADAGEIPSGATVSAVTPTVVSARAPISAPAAVSAQPSAPAPNSTASPAGPAAAVSLLDLVPNPLNCLLSTGFAMFCLGLPLS</sequence>
<dbReference type="EMBL" id="JAAXPE010000028">
    <property type="protein sequence ID" value="NKY88370.1"/>
    <property type="molecule type" value="Genomic_DNA"/>
</dbReference>
<evidence type="ECO:0000313" key="2">
    <source>
        <dbReference type="EMBL" id="NKY88370.1"/>
    </source>
</evidence>
<feature type="signal peptide" evidence="1">
    <location>
        <begin position="1"/>
        <end position="30"/>
    </location>
</feature>